<gene>
    <name evidence="1" type="ORF">XD94_0439</name>
</gene>
<organism evidence="1 2">
    <name type="scientific">Mesotoga prima</name>
    <dbReference type="NCBI Taxonomy" id="1184387"/>
    <lineage>
        <taxon>Bacteria</taxon>
        <taxon>Thermotogati</taxon>
        <taxon>Thermotogota</taxon>
        <taxon>Thermotogae</taxon>
        <taxon>Kosmotogales</taxon>
        <taxon>Kosmotogaceae</taxon>
        <taxon>Mesotoga</taxon>
    </lineage>
</organism>
<accession>A0A117M2Z7</accession>
<evidence type="ECO:0000313" key="1">
    <source>
        <dbReference type="EMBL" id="KUK81504.1"/>
    </source>
</evidence>
<sequence>MLRSGKLSSKTLNLLNILESKLTDFYLAGGTALAMYYEHRVSFDLDFFTAQPYWPEVLLEYLKQFGVLVEKVRVQTGTLEAEIDGVRASFFEYHYALIEPFNKYGSLDVASVIDIAAMKLSAIAARAEKKDYFDLAEILKRESSERVLQAFVKKYGREVDLYHIVRAVAFFNDVEDSPDPLGAVLTWKEVKQSLKVKSKELFDVAKSLVRLDHN</sequence>
<evidence type="ECO:0000313" key="2">
    <source>
        <dbReference type="Proteomes" id="UP000054092"/>
    </source>
</evidence>
<comment type="caution">
    <text evidence="1">The sequence shown here is derived from an EMBL/GenBank/DDBJ whole genome shotgun (WGS) entry which is preliminary data.</text>
</comment>
<reference evidence="2" key="1">
    <citation type="journal article" date="2015" name="MBio">
        <title>Genome-Resolved Metagenomic Analysis Reveals Roles for Candidate Phyla and Other Microbial Community Members in Biogeochemical Transformations in Oil Reservoirs.</title>
        <authorList>
            <person name="Hu P."/>
            <person name="Tom L."/>
            <person name="Singh A."/>
            <person name="Thomas B.C."/>
            <person name="Baker B.J."/>
            <person name="Piceno Y.M."/>
            <person name="Andersen G.L."/>
            <person name="Banfield J.F."/>
        </authorList>
    </citation>
    <scope>NUCLEOTIDE SEQUENCE [LARGE SCALE GENOMIC DNA]</scope>
</reference>
<proteinExistence type="predicted"/>
<dbReference type="PATRIC" id="fig|1184387.3.peg.768"/>
<name>A0A117M2Z7_9BACT</name>
<protein>
    <recommendedName>
        <fullName evidence="3">Nucleotidyl transferase AbiEii toxin, Type IV TA system</fullName>
    </recommendedName>
</protein>
<evidence type="ECO:0008006" key="3">
    <source>
        <dbReference type="Google" id="ProtNLM"/>
    </source>
</evidence>
<dbReference type="EMBL" id="LGGP01000052">
    <property type="protein sequence ID" value="KUK81504.1"/>
    <property type="molecule type" value="Genomic_DNA"/>
</dbReference>
<dbReference type="InterPro" id="IPR014942">
    <property type="entry name" value="AbiEii"/>
</dbReference>
<dbReference type="AlphaFoldDB" id="A0A117M2Z7"/>
<dbReference type="Proteomes" id="UP000054092">
    <property type="component" value="Unassembled WGS sequence"/>
</dbReference>
<dbReference type="Pfam" id="PF08843">
    <property type="entry name" value="AbiEii"/>
    <property type="match status" value="2"/>
</dbReference>